<evidence type="ECO:0000313" key="11">
    <source>
        <dbReference type="EMBL" id="REH48494.1"/>
    </source>
</evidence>
<dbReference type="PANTHER" id="PTHR42711:SF19">
    <property type="entry name" value="DOXORUBICIN RESISTANCE ATP-BINDING PROTEIN DRRA"/>
    <property type="match status" value="1"/>
</dbReference>
<gene>
    <name evidence="11" type="ORF">BCF44_105353</name>
</gene>
<evidence type="ECO:0000256" key="4">
    <source>
        <dbReference type="ARBA" id="ARBA00022741"/>
    </source>
</evidence>
<dbReference type="RefSeq" id="WP_116175252.1">
    <property type="nucleotide sequence ID" value="NZ_CP144375.1"/>
</dbReference>
<dbReference type="PROSITE" id="PS00211">
    <property type="entry name" value="ABC_TRANSPORTER_1"/>
    <property type="match status" value="1"/>
</dbReference>
<dbReference type="InterPro" id="IPR050763">
    <property type="entry name" value="ABC_transporter_ATP-binding"/>
</dbReference>
<keyword evidence="8" id="KW-0046">Antibiotic resistance</keyword>
<keyword evidence="12" id="KW-1185">Reference proteome</keyword>
<dbReference type="GO" id="GO:0016887">
    <property type="term" value="F:ATP hydrolysis activity"/>
    <property type="evidence" value="ECO:0007669"/>
    <property type="project" value="InterPro"/>
</dbReference>
<accession>A0A3E0HPZ7</accession>
<evidence type="ECO:0000256" key="3">
    <source>
        <dbReference type="ARBA" id="ARBA00022475"/>
    </source>
</evidence>
<dbReference type="SUPFAM" id="SSF52540">
    <property type="entry name" value="P-loop containing nucleoside triphosphate hydrolases"/>
    <property type="match status" value="1"/>
</dbReference>
<dbReference type="GO" id="GO:0005886">
    <property type="term" value="C:plasma membrane"/>
    <property type="evidence" value="ECO:0007669"/>
    <property type="project" value="UniProtKB-SubCell"/>
</dbReference>
<keyword evidence="5 11" id="KW-0067">ATP-binding</keyword>
<evidence type="ECO:0000259" key="10">
    <source>
        <dbReference type="PROSITE" id="PS50893"/>
    </source>
</evidence>
<reference evidence="11 12" key="1">
    <citation type="submission" date="2018-08" db="EMBL/GenBank/DDBJ databases">
        <title>Genomic Encyclopedia of Archaeal and Bacterial Type Strains, Phase II (KMG-II): from individual species to whole genera.</title>
        <authorList>
            <person name="Goeker M."/>
        </authorList>
    </citation>
    <scope>NUCLEOTIDE SEQUENCE [LARGE SCALE GENOMIC DNA]</scope>
    <source>
        <strain evidence="11 12">DSM 45791</strain>
    </source>
</reference>
<comment type="caution">
    <text evidence="11">The sequence shown here is derived from an EMBL/GenBank/DDBJ whole genome shotgun (WGS) entry which is preliminary data.</text>
</comment>
<comment type="subcellular location">
    <subcellularLocation>
        <location evidence="1">Cell membrane</location>
        <topology evidence="1">Peripheral membrane protein</topology>
        <orientation evidence="1">Cytoplasmic side</orientation>
    </subcellularLocation>
</comment>
<dbReference type="InterPro" id="IPR005894">
    <property type="entry name" value="DrrA"/>
</dbReference>
<dbReference type="GO" id="GO:0043215">
    <property type="term" value="P:daunorubicin transport"/>
    <property type="evidence" value="ECO:0007669"/>
    <property type="project" value="InterPro"/>
</dbReference>
<dbReference type="FunFam" id="3.40.50.300:FF:000589">
    <property type="entry name" value="ABC transporter, ATP-binding subunit"/>
    <property type="match status" value="1"/>
</dbReference>
<dbReference type="Proteomes" id="UP000256269">
    <property type="component" value="Unassembled WGS sequence"/>
</dbReference>
<comment type="similarity">
    <text evidence="9">Belongs to the ABC transporter superfamily. Drug exporter-1 (DrugE1) (TC 3.A.1.105) family.</text>
</comment>
<dbReference type="GO" id="GO:1900753">
    <property type="term" value="P:doxorubicin transport"/>
    <property type="evidence" value="ECO:0007669"/>
    <property type="project" value="InterPro"/>
</dbReference>
<keyword evidence="3" id="KW-1003">Cell membrane</keyword>
<evidence type="ECO:0000256" key="8">
    <source>
        <dbReference type="ARBA" id="ARBA00023251"/>
    </source>
</evidence>
<dbReference type="Pfam" id="PF00005">
    <property type="entry name" value="ABC_tran"/>
    <property type="match status" value="1"/>
</dbReference>
<dbReference type="OrthoDB" id="9804819at2"/>
<proteinExistence type="inferred from homology"/>
<sequence>MELAVEAVGLRKRYRGVEALAGLDLTVGAGRVLGLLGPNGAGKTTTVRVLATLLRPDAGFARVAGHDVVREPDGVRRRIGLAGQYAAVDEVLTGWENLVLVGELLHLGRRGARRRARQLLDRFDLAAAADRPVRTYSGGMRRRLDLASCLVVEPSVLFLDEPTTGLDPVSRLALWAAVEELVAGGVTVLLTTQYLEEADRLADRIAVIAAGRVIAEGAPDELKRKVGLPWLEVAVVDPATVPGALSVLAPVAAEAPVVDRDGARITVRLRDGADDLATAAVALRTAGVEVLDFALRRPTLDDVFVQLVGHTT</sequence>
<evidence type="ECO:0000313" key="12">
    <source>
        <dbReference type="Proteomes" id="UP000256269"/>
    </source>
</evidence>
<organism evidence="11 12">
    <name type="scientific">Kutzneria buriramensis</name>
    <dbReference type="NCBI Taxonomy" id="1045776"/>
    <lineage>
        <taxon>Bacteria</taxon>
        <taxon>Bacillati</taxon>
        <taxon>Actinomycetota</taxon>
        <taxon>Actinomycetes</taxon>
        <taxon>Pseudonocardiales</taxon>
        <taxon>Pseudonocardiaceae</taxon>
        <taxon>Kutzneria</taxon>
    </lineage>
</organism>
<evidence type="ECO:0000256" key="6">
    <source>
        <dbReference type="ARBA" id="ARBA00022967"/>
    </source>
</evidence>
<dbReference type="GO" id="GO:0046677">
    <property type="term" value="P:response to antibiotic"/>
    <property type="evidence" value="ECO:0007669"/>
    <property type="project" value="UniProtKB-KW"/>
</dbReference>
<feature type="domain" description="ABC transporter" evidence="10">
    <location>
        <begin position="5"/>
        <end position="235"/>
    </location>
</feature>
<evidence type="ECO:0000256" key="9">
    <source>
        <dbReference type="ARBA" id="ARBA00049985"/>
    </source>
</evidence>
<name>A0A3E0HPZ7_9PSEU</name>
<dbReference type="InterPro" id="IPR025302">
    <property type="entry name" value="DrrA1/2-like_C"/>
</dbReference>
<dbReference type="EMBL" id="QUNO01000005">
    <property type="protein sequence ID" value="REH48494.1"/>
    <property type="molecule type" value="Genomic_DNA"/>
</dbReference>
<evidence type="ECO:0000256" key="5">
    <source>
        <dbReference type="ARBA" id="ARBA00022840"/>
    </source>
</evidence>
<evidence type="ECO:0000256" key="1">
    <source>
        <dbReference type="ARBA" id="ARBA00004413"/>
    </source>
</evidence>
<dbReference type="SMART" id="SM00382">
    <property type="entry name" value="AAA"/>
    <property type="match status" value="1"/>
</dbReference>
<dbReference type="InterPro" id="IPR003593">
    <property type="entry name" value="AAA+_ATPase"/>
</dbReference>
<protein>
    <submittedName>
        <fullName evidence="11">ABC-2 type transport system ATP-binding protein</fullName>
    </submittedName>
</protein>
<dbReference type="InterPro" id="IPR027417">
    <property type="entry name" value="P-loop_NTPase"/>
</dbReference>
<keyword evidence="4" id="KW-0547">Nucleotide-binding</keyword>
<dbReference type="Pfam" id="PF13732">
    <property type="entry name" value="DrrA1-3_C"/>
    <property type="match status" value="1"/>
</dbReference>
<dbReference type="AlphaFoldDB" id="A0A3E0HPZ7"/>
<dbReference type="PROSITE" id="PS50893">
    <property type="entry name" value="ABC_TRANSPORTER_2"/>
    <property type="match status" value="1"/>
</dbReference>
<dbReference type="PANTHER" id="PTHR42711">
    <property type="entry name" value="ABC TRANSPORTER ATP-BINDING PROTEIN"/>
    <property type="match status" value="1"/>
</dbReference>
<dbReference type="GO" id="GO:0005524">
    <property type="term" value="F:ATP binding"/>
    <property type="evidence" value="ECO:0007669"/>
    <property type="project" value="UniProtKB-KW"/>
</dbReference>
<dbReference type="NCBIfam" id="TIGR01188">
    <property type="entry name" value="drrA"/>
    <property type="match status" value="1"/>
</dbReference>
<dbReference type="Gene3D" id="3.40.50.300">
    <property type="entry name" value="P-loop containing nucleotide triphosphate hydrolases"/>
    <property type="match status" value="1"/>
</dbReference>
<evidence type="ECO:0000256" key="7">
    <source>
        <dbReference type="ARBA" id="ARBA00023136"/>
    </source>
</evidence>
<keyword evidence="6" id="KW-1278">Translocase</keyword>
<dbReference type="InterPro" id="IPR017871">
    <property type="entry name" value="ABC_transporter-like_CS"/>
</dbReference>
<keyword evidence="7" id="KW-0472">Membrane</keyword>
<keyword evidence="2" id="KW-0813">Transport</keyword>
<dbReference type="InterPro" id="IPR003439">
    <property type="entry name" value="ABC_transporter-like_ATP-bd"/>
</dbReference>
<evidence type="ECO:0000256" key="2">
    <source>
        <dbReference type="ARBA" id="ARBA00022448"/>
    </source>
</evidence>